<gene>
    <name evidence="3" type="ORF">PPNO1_LOCUS2670</name>
</gene>
<evidence type="ECO:0000259" key="2">
    <source>
        <dbReference type="SMART" id="SM00903"/>
    </source>
</evidence>
<dbReference type="Pfam" id="PF01613">
    <property type="entry name" value="Flavin_Reduct"/>
    <property type="match status" value="1"/>
</dbReference>
<dbReference type="SMART" id="SM00903">
    <property type="entry name" value="Flavin_Reduct"/>
    <property type="match status" value="1"/>
</dbReference>
<keyword evidence="1" id="KW-0560">Oxidoreductase</keyword>
<sequence>MTMSSFTSLSLDPIPLVSFNIKRPSRTLDAIRESGTFNIHVLRADTHGVKVAEWFATSNISFNPFENIQSSGCQVYPEETGAILWGEGVRTVLRCKVEKLMSVRDHEIVAGEVVEVVGGGEFEALAYAQRQYRPVGPPIQKHRTS</sequence>
<dbReference type="Gene3D" id="2.30.110.10">
    <property type="entry name" value="Electron Transport, Fmn-binding Protein, Chain A"/>
    <property type="match status" value="1"/>
</dbReference>
<evidence type="ECO:0000313" key="4">
    <source>
        <dbReference type="Proteomes" id="UP000838763"/>
    </source>
</evidence>
<name>A0A9P1GY35_9PEZI</name>
<proteinExistence type="predicted"/>
<dbReference type="OrthoDB" id="2015405at2759"/>
<keyword evidence="4" id="KW-1185">Reference proteome</keyword>
<dbReference type="InterPro" id="IPR002563">
    <property type="entry name" value="Flavin_Rdtase-like_dom"/>
</dbReference>
<dbReference type="PANTHER" id="PTHR30466">
    <property type="entry name" value="FLAVIN REDUCTASE"/>
    <property type="match status" value="1"/>
</dbReference>
<comment type="caution">
    <text evidence="3">The sequence shown here is derived from an EMBL/GenBank/DDBJ whole genome shotgun (WGS) entry which is preliminary data.</text>
</comment>
<dbReference type="EMBL" id="CALLCH030000006">
    <property type="protein sequence ID" value="CAI4212919.1"/>
    <property type="molecule type" value="Genomic_DNA"/>
</dbReference>
<evidence type="ECO:0000256" key="1">
    <source>
        <dbReference type="ARBA" id="ARBA00023002"/>
    </source>
</evidence>
<dbReference type="PANTHER" id="PTHR30466:SF1">
    <property type="entry name" value="FMN REDUCTASE (NADH) RUTF"/>
    <property type="match status" value="1"/>
</dbReference>
<reference evidence="3" key="1">
    <citation type="submission" date="2022-11" db="EMBL/GenBank/DDBJ databases">
        <authorList>
            <person name="Scott C."/>
            <person name="Bruce N."/>
        </authorList>
    </citation>
    <scope>NUCLEOTIDE SEQUENCE</scope>
</reference>
<dbReference type="InterPro" id="IPR012349">
    <property type="entry name" value="Split_barrel_FMN-bd"/>
</dbReference>
<dbReference type="Proteomes" id="UP000838763">
    <property type="component" value="Unassembled WGS sequence"/>
</dbReference>
<protein>
    <recommendedName>
        <fullName evidence="2">Flavin reductase like domain-containing protein</fullName>
    </recommendedName>
</protein>
<dbReference type="InterPro" id="IPR050268">
    <property type="entry name" value="NADH-dep_flavin_reductase"/>
</dbReference>
<dbReference type="GO" id="GO:0010181">
    <property type="term" value="F:FMN binding"/>
    <property type="evidence" value="ECO:0007669"/>
    <property type="project" value="InterPro"/>
</dbReference>
<evidence type="ECO:0000313" key="3">
    <source>
        <dbReference type="EMBL" id="CAI4212919.1"/>
    </source>
</evidence>
<dbReference type="SUPFAM" id="SSF50475">
    <property type="entry name" value="FMN-binding split barrel"/>
    <property type="match status" value="1"/>
</dbReference>
<feature type="domain" description="Flavin reductase like" evidence="2">
    <location>
        <begin position="1"/>
        <end position="134"/>
    </location>
</feature>
<organism evidence="3 4">
    <name type="scientific">Parascedosporium putredinis</name>
    <dbReference type="NCBI Taxonomy" id="1442378"/>
    <lineage>
        <taxon>Eukaryota</taxon>
        <taxon>Fungi</taxon>
        <taxon>Dikarya</taxon>
        <taxon>Ascomycota</taxon>
        <taxon>Pezizomycotina</taxon>
        <taxon>Sordariomycetes</taxon>
        <taxon>Hypocreomycetidae</taxon>
        <taxon>Microascales</taxon>
        <taxon>Microascaceae</taxon>
        <taxon>Parascedosporium</taxon>
    </lineage>
</organism>
<dbReference type="GO" id="GO:0042602">
    <property type="term" value="F:riboflavin reductase (NADPH) activity"/>
    <property type="evidence" value="ECO:0007669"/>
    <property type="project" value="TreeGrafter"/>
</dbReference>
<accession>A0A9P1GY35</accession>
<dbReference type="AlphaFoldDB" id="A0A9P1GY35"/>